<dbReference type="SMART" id="SM00563">
    <property type="entry name" value="PlsC"/>
    <property type="match status" value="1"/>
</dbReference>
<sequence>MILARIRGIIVLIQFTISVAFVVIGMYTFKNHVHKIIKLWMRLQIYFLGITFEQVGKMDESCDMVIMNHQSLLDIIVIEHIHNKHLAWVGKKEITNLIFFGHIMKAPNMITIDRENKTGLLKLIKDAKDRLAKNRPIAIFPEGTRGDGKTMGTFKPGAAMVANKLNLRVQPLIIINTKNILDSQKLDANPGVVKIIYLEPIQADKATNWYKETEEKMREILAKEMKKEQ</sequence>
<accession>D5V5P4</accession>
<dbReference type="InterPro" id="IPR002123">
    <property type="entry name" value="Plipid/glycerol_acylTrfase"/>
</dbReference>
<dbReference type="Pfam" id="PF01553">
    <property type="entry name" value="Acyltransferase"/>
    <property type="match status" value="1"/>
</dbReference>
<evidence type="ECO:0000313" key="8">
    <source>
        <dbReference type="EMBL" id="ADG92080.1"/>
    </source>
</evidence>
<organism evidence="8 9">
    <name type="scientific">Arcobacter nitrofigilis (strain ATCC 33309 / DSM 7299 / CCUG 15893 / LMG 7604 / NCTC 12251 / CI)</name>
    <name type="common">Campylobacter nitrofigilis</name>
    <dbReference type="NCBI Taxonomy" id="572480"/>
    <lineage>
        <taxon>Bacteria</taxon>
        <taxon>Pseudomonadati</taxon>
        <taxon>Campylobacterota</taxon>
        <taxon>Epsilonproteobacteria</taxon>
        <taxon>Campylobacterales</taxon>
        <taxon>Arcobacteraceae</taxon>
        <taxon>Arcobacter</taxon>
    </lineage>
</organism>
<evidence type="ECO:0000256" key="5">
    <source>
        <dbReference type="ARBA" id="ARBA00023315"/>
    </source>
</evidence>
<keyword evidence="5 8" id="KW-0012">Acyltransferase</keyword>
<name>D5V5P4_ARCNC</name>
<dbReference type="CDD" id="cd07989">
    <property type="entry name" value="LPLAT_AGPAT-like"/>
    <property type="match status" value="1"/>
</dbReference>
<dbReference type="AlphaFoldDB" id="D5V5P4"/>
<evidence type="ECO:0000256" key="3">
    <source>
        <dbReference type="ARBA" id="ARBA00023209"/>
    </source>
</evidence>
<reference evidence="8 9" key="1">
    <citation type="journal article" date="2010" name="Stand. Genomic Sci.">
        <title>Complete genome sequence of Arcobacter nitrofigilis type strain (CI).</title>
        <authorList>
            <person name="Pati A."/>
            <person name="Gronow S."/>
            <person name="Lapidus A."/>
            <person name="Copeland A."/>
            <person name="Glavina Del Rio T."/>
            <person name="Nolan M."/>
            <person name="Lucas S."/>
            <person name="Tice H."/>
            <person name="Cheng J.F."/>
            <person name="Han C."/>
            <person name="Chertkov O."/>
            <person name="Bruce D."/>
            <person name="Tapia R."/>
            <person name="Goodwin L."/>
            <person name="Pitluck S."/>
            <person name="Liolios K."/>
            <person name="Ivanova N."/>
            <person name="Mavromatis K."/>
            <person name="Chen A."/>
            <person name="Palaniappan K."/>
            <person name="Land M."/>
            <person name="Hauser L."/>
            <person name="Chang Y.J."/>
            <person name="Jeffries C.D."/>
            <person name="Detter J.C."/>
            <person name="Rohde M."/>
            <person name="Goker M."/>
            <person name="Bristow J."/>
            <person name="Eisen J.A."/>
            <person name="Markowitz V."/>
            <person name="Hugenholtz P."/>
            <person name="Klenk H.P."/>
            <person name="Kyrpides N.C."/>
        </authorList>
    </citation>
    <scope>NUCLEOTIDE SEQUENCE [LARGE SCALE GENOMIC DNA]</scope>
    <source>
        <strain evidence="9">ATCC 33309 / DSM 7299 / CCUG 15893 / LMG 7604 / NCTC 12251 / CI</strain>
    </source>
</reference>
<gene>
    <name evidence="8" type="ordered locus">Arnit_0415</name>
</gene>
<dbReference type="HOGENOM" id="CLU_027938_6_3_7"/>
<dbReference type="PANTHER" id="PTHR10434:SF59">
    <property type="entry name" value="1-ACYL-SN-GLYCEROL-3-PHOSPHATE ACYLTRANSFERASE"/>
    <property type="match status" value="1"/>
</dbReference>
<dbReference type="OrthoDB" id="9809618at2"/>
<keyword evidence="3" id="KW-0443">Lipid metabolism</keyword>
<feature type="transmembrane region" description="Helical" evidence="6">
    <location>
        <begin position="6"/>
        <end position="29"/>
    </location>
</feature>
<dbReference type="EMBL" id="CP001999">
    <property type="protein sequence ID" value="ADG92080.1"/>
    <property type="molecule type" value="Genomic_DNA"/>
</dbReference>
<keyword evidence="3" id="KW-0444">Lipid biosynthesis</keyword>
<dbReference type="GO" id="GO:0006654">
    <property type="term" value="P:phosphatidic acid biosynthetic process"/>
    <property type="evidence" value="ECO:0007669"/>
    <property type="project" value="TreeGrafter"/>
</dbReference>
<evidence type="ECO:0000313" key="9">
    <source>
        <dbReference type="Proteomes" id="UP000000939"/>
    </source>
</evidence>
<proteinExistence type="predicted"/>
<evidence type="ECO:0000259" key="7">
    <source>
        <dbReference type="SMART" id="SM00563"/>
    </source>
</evidence>
<dbReference type="Proteomes" id="UP000000939">
    <property type="component" value="Chromosome"/>
</dbReference>
<comment type="pathway">
    <text evidence="1">Lipid metabolism.</text>
</comment>
<dbReference type="STRING" id="572480.Arnit_0415"/>
<keyword evidence="2 8" id="KW-0808">Transferase</keyword>
<keyword evidence="6" id="KW-0472">Membrane</keyword>
<dbReference type="KEGG" id="ant:Arnit_0415"/>
<dbReference type="PANTHER" id="PTHR10434">
    <property type="entry name" value="1-ACYL-SN-GLYCEROL-3-PHOSPHATE ACYLTRANSFERASE"/>
    <property type="match status" value="1"/>
</dbReference>
<dbReference type="eggNOG" id="COG0204">
    <property type="taxonomic scope" value="Bacteria"/>
</dbReference>
<keyword evidence="3" id="KW-0594">Phospholipid biosynthesis</keyword>
<protein>
    <submittedName>
        <fullName evidence="8">Phospholipid/glycerol acyltransferase</fullName>
    </submittedName>
</protein>
<keyword evidence="9" id="KW-1185">Reference proteome</keyword>
<keyword evidence="6" id="KW-0812">Transmembrane</keyword>
<feature type="domain" description="Phospholipid/glycerol acyltransferase" evidence="7">
    <location>
        <begin position="63"/>
        <end position="177"/>
    </location>
</feature>
<evidence type="ECO:0000256" key="2">
    <source>
        <dbReference type="ARBA" id="ARBA00022679"/>
    </source>
</evidence>
<evidence type="ECO:0000256" key="1">
    <source>
        <dbReference type="ARBA" id="ARBA00005189"/>
    </source>
</evidence>
<keyword evidence="6" id="KW-1133">Transmembrane helix</keyword>
<dbReference type="GO" id="GO:0003841">
    <property type="term" value="F:1-acylglycerol-3-phosphate O-acyltransferase activity"/>
    <property type="evidence" value="ECO:0007669"/>
    <property type="project" value="TreeGrafter"/>
</dbReference>
<dbReference type="SUPFAM" id="SSF69593">
    <property type="entry name" value="Glycerol-3-phosphate (1)-acyltransferase"/>
    <property type="match status" value="1"/>
</dbReference>
<evidence type="ECO:0000256" key="6">
    <source>
        <dbReference type="SAM" id="Phobius"/>
    </source>
</evidence>
<keyword evidence="4" id="KW-1208">Phospholipid metabolism</keyword>
<evidence type="ECO:0000256" key="4">
    <source>
        <dbReference type="ARBA" id="ARBA00023264"/>
    </source>
</evidence>